<protein>
    <submittedName>
        <fullName evidence="1">Uncharacterized protein</fullName>
    </submittedName>
</protein>
<sequence>MGRLAGMAMLHGTGARDVRLARLGVLTWTKPVPALALAHRWADLSGGQHTTAWATRRGSDDPLAWWSWPTRGLWRGRPLGGVYGGALAVRSQRCCCLLVLHSGPTVMAGYPAVACGCCAMCFRQCTTAIQDIPVGRN</sequence>
<evidence type="ECO:0000313" key="2">
    <source>
        <dbReference type="Proteomes" id="UP000007305"/>
    </source>
</evidence>
<proteinExistence type="predicted"/>
<organism evidence="1 2">
    <name type="scientific">Zea mays</name>
    <name type="common">Maize</name>
    <dbReference type="NCBI Taxonomy" id="4577"/>
    <lineage>
        <taxon>Eukaryota</taxon>
        <taxon>Viridiplantae</taxon>
        <taxon>Streptophyta</taxon>
        <taxon>Embryophyta</taxon>
        <taxon>Tracheophyta</taxon>
        <taxon>Spermatophyta</taxon>
        <taxon>Magnoliopsida</taxon>
        <taxon>Liliopsida</taxon>
        <taxon>Poales</taxon>
        <taxon>Poaceae</taxon>
        <taxon>PACMAD clade</taxon>
        <taxon>Panicoideae</taxon>
        <taxon>Andropogonodae</taxon>
        <taxon>Andropogoneae</taxon>
        <taxon>Tripsacinae</taxon>
        <taxon>Zea</taxon>
    </lineage>
</organism>
<accession>A0A804RLG2</accession>
<name>A0A804RLG2_MAIZE</name>
<evidence type="ECO:0000313" key="1">
    <source>
        <dbReference type="EnsemblPlants" id="Zm00001eb431590_P001"/>
    </source>
</evidence>
<dbReference type="AlphaFoldDB" id="A0A804RLG2"/>
<reference evidence="1" key="2">
    <citation type="submission" date="2019-07" db="EMBL/GenBank/DDBJ databases">
        <authorList>
            <person name="Seetharam A."/>
            <person name="Woodhouse M."/>
            <person name="Cannon E."/>
        </authorList>
    </citation>
    <scope>NUCLEOTIDE SEQUENCE [LARGE SCALE GENOMIC DNA]</scope>
    <source>
        <strain evidence="1">cv. B73</strain>
    </source>
</reference>
<dbReference type="Proteomes" id="UP000007305">
    <property type="component" value="Chromosome 10"/>
</dbReference>
<dbReference type="Gramene" id="Zm00001eb431590_T001">
    <property type="protein sequence ID" value="Zm00001eb431590_P001"/>
    <property type="gene ID" value="Zm00001eb431590"/>
</dbReference>
<reference evidence="2" key="1">
    <citation type="journal article" date="2009" name="Science">
        <title>The B73 maize genome: complexity, diversity, and dynamics.</title>
        <authorList>
            <person name="Schnable P.S."/>
            <person name="Ware D."/>
            <person name="Fulton R.S."/>
            <person name="Stein J.C."/>
            <person name="Wei F."/>
            <person name="Pasternak S."/>
            <person name="Liang C."/>
            <person name="Zhang J."/>
            <person name="Fulton L."/>
            <person name="Graves T.A."/>
            <person name="Minx P."/>
            <person name="Reily A.D."/>
            <person name="Courtney L."/>
            <person name="Kruchowski S.S."/>
            <person name="Tomlinson C."/>
            <person name="Strong C."/>
            <person name="Delehaunty K."/>
            <person name="Fronick C."/>
            <person name="Courtney B."/>
            <person name="Rock S.M."/>
            <person name="Belter E."/>
            <person name="Du F."/>
            <person name="Kim K."/>
            <person name="Abbott R.M."/>
            <person name="Cotton M."/>
            <person name="Levy A."/>
            <person name="Marchetto P."/>
            <person name="Ochoa K."/>
            <person name="Jackson S.M."/>
            <person name="Gillam B."/>
            <person name="Chen W."/>
            <person name="Yan L."/>
            <person name="Higginbotham J."/>
            <person name="Cardenas M."/>
            <person name="Waligorski J."/>
            <person name="Applebaum E."/>
            <person name="Phelps L."/>
            <person name="Falcone J."/>
            <person name="Kanchi K."/>
            <person name="Thane T."/>
            <person name="Scimone A."/>
            <person name="Thane N."/>
            <person name="Henke J."/>
            <person name="Wang T."/>
            <person name="Ruppert J."/>
            <person name="Shah N."/>
            <person name="Rotter K."/>
            <person name="Hodges J."/>
            <person name="Ingenthron E."/>
            <person name="Cordes M."/>
            <person name="Kohlberg S."/>
            <person name="Sgro J."/>
            <person name="Delgado B."/>
            <person name="Mead K."/>
            <person name="Chinwalla A."/>
            <person name="Leonard S."/>
            <person name="Crouse K."/>
            <person name="Collura K."/>
            <person name="Kudrna D."/>
            <person name="Currie J."/>
            <person name="He R."/>
            <person name="Angelova A."/>
            <person name="Rajasekar S."/>
            <person name="Mueller T."/>
            <person name="Lomeli R."/>
            <person name="Scara G."/>
            <person name="Ko A."/>
            <person name="Delaney K."/>
            <person name="Wissotski M."/>
            <person name="Lopez G."/>
            <person name="Campos D."/>
            <person name="Braidotti M."/>
            <person name="Ashley E."/>
            <person name="Golser W."/>
            <person name="Kim H."/>
            <person name="Lee S."/>
            <person name="Lin J."/>
            <person name="Dujmic Z."/>
            <person name="Kim W."/>
            <person name="Talag J."/>
            <person name="Zuccolo A."/>
            <person name="Fan C."/>
            <person name="Sebastian A."/>
            <person name="Kramer M."/>
            <person name="Spiegel L."/>
            <person name="Nascimento L."/>
            <person name="Zutavern T."/>
            <person name="Miller B."/>
            <person name="Ambroise C."/>
            <person name="Muller S."/>
            <person name="Spooner W."/>
            <person name="Narechania A."/>
            <person name="Ren L."/>
            <person name="Wei S."/>
            <person name="Kumari S."/>
            <person name="Faga B."/>
            <person name="Levy M.J."/>
            <person name="McMahan L."/>
            <person name="Van Buren P."/>
            <person name="Vaughn M.W."/>
            <person name="Ying K."/>
            <person name="Yeh C.-T."/>
            <person name="Emrich S.J."/>
            <person name="Jia Y."/>
            <person name="Kalyanaraman A."/>
            <person name="Hsia A.-P."/>
            <person name="Barbazuk W.B."/>
            <person name="Baucom R.S."/>
            <person name="Brutnell T.P."/>
            <person name="Carpita N.C."/>
            <person name="Chaparro C."/>
            <person name="Chia J.-M."/>
            <person name="Deragon J.-M."/>
            <person name="Estill J.C."/>
            <person name="Fu Y."/>
            <person name="Jeddeloh J.A."/>
            <person name="Han Y."/>
            <person name="Lee H."/>
            <person name="Li P."/>
            <person name="Lisch D.R."/>
            <person name="Liu S."/>
            <person name="Liu Z."/>
            <person name="Nagel D.H."/>
            <person name="McCann M.C."/>
            <person name="SanMiguel P."/>
            <person name="Myers A.M."/>
            <person name="Nettleton D."/>
            <person name="Nguyen J."/>
            <person name="Penning B.W."/>
            <person name="Ponnala L."/>
            <person name="Schneider K.L."/>
            <person name="Schwartz D.C."/>
            <person name="Sharma A."/>
            <person name="Soderlund C."/>
            <person name="Springer N.M."/>
            <person name="Sun Q."/>
            <person name="Wang H."/>
            <person name="Waterman M."/>
            <person name="Westerman R."/>
            <person name="Wolfgruber T.K."/>
            <person name="Yang L."/>
            <person name="Yu Y."/>
            <person name="Zhang L."/>
            <person name="Zhou S."/>
            <person name="Zhu Q."/>
            <person name="Bennetzen J.L."/>
            <person name="Dawe R.K."/>
            <person name="Jiang J."/>
            <person name="Jiang N."/>
            <person name="Presting G.G."/>
            <person name="Wessler S.R."/>
            <person name="Aluru S."/>
            <person name="Martienssen R.A."/>
            <person name="Clifton S.W."/>
            <person name="McCombie W.R."/>
            <person name="Wing R.A."/>
            <person name="Wilson R.K."/>
        </authorList>
    </citation>
    <scope>NUCLEOTIDE SEQUENCE [LARGE SCALE GENOMIC DNA]</scope>
    <source>
        <strain evidence="2">cv. B73</strain>
    </source>
</reference>
<keyword evidence="2" id="KW-1185">Reference proteome</keyword>
<dbReference type="EnsemblPlants" id="Zm00001eb431590_T001">
    <property type="protein sequence ID" value="Zm00001eb431590_P001"/>
    <property type="gene ID" value="Zm00001eb431590"/>
</dbReference>
<dbReference type="InParanoid" id="A0A804RLG2"/>
<reference evidence="1" key="3">
    <citation type="submission" date="2021-05" db="UniProtKB">
        <authorList>
            <consortium name="EnsemblPlants"/>
        </authorList>
    </citation>
    <scope>IDENTIFICATION</scope>
    <source>
        <strain evidence="1">cv. B73</strain>
    </source>
</reference>